<dbReference type="GO" id="GO:0003700">
    <property type="term" value="F:DNA-binding transcription factor activity"/>
    <property type="evidence" value="ECO:0007669"/>
    <property type="project" value="TreeGrafter"/>
</dbReference>
<feature type="domain" description="HTH lacI-type" evidence="5">
    <location>
        <begin position="5"/>
        <end position="59"/>
    </location>
</feature>
<sequence>MAKAPTVYDVAADAGVSIATVSRVLRRPADVRESTRERVMASVRDLGYVPSGSARGLAARRTGALGLYFPGFDAMDDLGELSEISADELPGYSIVDDVGGSPESHQFNLYFDEVLRGAELEAWRRGFALTVAVGRGGLAADAVRDMAGRVDGLLVLAQSVPDAALEQLARRIPIVVLASKAHDGPFDNVTVSNNEGMHALAAHVIAGLDIGEIAYVAGPLDSPDDIDRWAGFESALRERALDPNDARVIRGEFTRASGRRAGVDLLNSGTVPKAVICANDQMGLGVLDALTGAGLRIPGDVVVTGFDGIEAANLSSPRLTTVHQPMELVGRAAIQLMQRRLDDPEAEPMSIRLPVRVLLRESSERS</sequence>
<keyword evidence="4" id="KW-0804">Transcription</keyword>
<evidence type="ECO:0000259" key="5">
    <source>
        <dbReference type="PROSITE" id="PS50932"/>
    </source>
</evidence>
<dbReference type="EMBL" id="FNTV01000001">
    <property type="protein sequence ID" value="SEE37731.1"/>
    <property type="molecule type" value="Genomic_DNA"/>
</dbReference>
<evidence type="ECO:0000256" key="1">
    <source>
        <dbReference type="ARBA" id="ARBA00022491"/>
    </source>
</evidence>
<gene>
    <name evidence="6" type="ORF">SAMN04489740_1264</name>
</gene>
<accession>A0A1H5ICU4</accession>
<dbReference type="SUPFAM" id="SSF47413">
    <property type="entry name" value="lambda repressor-like DNA-binding domains"/>
    <property type="match status" value="1"/>
</dbReference>
<dbReference type="Pfam" id="PF13377">
    <property type="entry name" value="Peripla_BP_3"/>
    <property type="match status" value="1"/>
</dbReference>
<evidence type="ECO:0000313" key="6">
    <source>
        <dbReference type="EMBL" id="SEE37731.1"/>
    </source>
</evidence>
<dbReference type="PROSITE" id="PS50932">
    <property type="entry name" value="HTH_LACI_2"/>
    <property type="match status" value="1"/>
</dbReference>
<evidence type="ECO:0000256" key="2">
    <source>
        <dbReference type="ARBA" id="ARBA00023015"/>
    </source>
</evidence>
<dbReference type="PANTHER" id="PTHR30146">
    <property type="entry name" value="LACI-RELATED TRANSCRIPTIONAL REPRESSOR"/>
    <property type="match status" value="1"/>
</dbReference>
<keyword evidence="3" id="KW-0238">DNA-binding</keyword>
<dbReference type="InterPro" id="IPR000843">
    <property type="entry name" value="HTH_LacI"/>
</dbReference>
<dbReference type="Gene3D" id="1.10.260.40">
    <property type="entry name" value="lambda repressor-like DNA-binding domains"/>
    <property type="match status" value="1"/>
</dbReference>
<keyword evidence="2" id="KW-0805">Transcription regulation</keyword>
<keyword evidence="1" id="KW-0678">Repressor</keyword>
<dbReference type="CDD" id="cd01392">
    <property type="entry name" value="HTH_LacI"/>
    <property type="match status" value="1"/>
</dbReference>
<dbReference type="Proteomes" id="UP000182725">
    <property type="component" value="Unassembled WGS sequence"/>
</dbReference>
<evidence type="ECO:0000256" key="3">
    <source>
        <dbReference type="ARBA" id="ARBA00023125"/>
    </source>
</evidence>
<dbReference type="Gene3D" id="3.40.50.2300">
    <property type="match status" value="2"/>
</dbReference>
<evidence type="ECO:0000256" key="4">
    <source>
        <dbReference type="ARBA" id="ARBA00023163"/>
    </source>
</evidence>
<dbReference type="RefSeq" id="WP_074711016.1">
    <property type="nucleotide sequence ID" value="NZ_FNTV01000001.1"/>
</dbReference>
<reference evidence="6 7" key="1">
    <citation type="submission" date="2016-10" db="EMBL/GenBank/DDBJ databases">
        <authorList>
            <person name="de Groot N.N."/>
        </authorList>
    </citation>
    <scope>NUCLEOTIDE SEQUENCE [LARGE SCALE GENOMIC DNA]</scope>
    <source>
        <strain evidence="6 7">DSM 22274</strain>
    </source>
</reference>
<organism evidence="6 7">
    <name type="scientific">Arthrobacter alpinus</name>
    <dbReference type="NCBI Taxonomy" id="656366"/>
    <lineage>
        <taxon>Bacteria</taxon>
        <taxon>Bacillati</taxon>
        <taxon>Actinomycetota</taxon>
        <taxon>Actinomycetes</taxon>
        <taxon>Micrococcales</taxon>
        <taxon>Micrococcaceae</taxon>
        <taxon>Arthrobacter</taxon>
    </lineage>
</organism>
<dbReference type="InterPro" id="IPR010982">
    <property type="entry name" value="Lambda_DNA-bd_dom_sf"/>
</dbReference>
<dbReference type="InterPro" id="IPR028082">
    <property type="entry name" value="Peripla_BP_I"/>
</dbReference>
<dbReference type="PROSITE" id="PS00356">
    <property type="entry name" value="HTH_LACI_1"/>
    <property type="match status" value="1"/>
</dbReference>
<dbReference type="InterPro" id="IPR046335">
    <property type="entry name" value="LacI/GalR-like_sensor"/>
</dbReference>
<dbReference type="GO" id="GO:0000976">
    <property type="term" value="F:transcription cis-regulatory region binding"/>
    <property type="evidence" value="ECO:0007669"/>
    <property type="project" value="TreeGrafter"/>
</dbReference>
<protein>
    <submittedName>
        <fullName evidence="6">Transcriptional regulator, LacI family</fullName>
    </submittedName>
</protein>
<name>A0A1H5ICU4_9MICC</name>
<dbReference type="SMART" id="SM00354">
    <property type="entry name" value="HTH_LACI"/>
    <property type="match status" value="1"/>
</dbReference>
<dbReference type="SUPFAM" id="SSF53822">
    <property type="entry name" value="Periplasmic binding protein-like I"/>
    <property type="match status" value="1"/>
</dbReference>
<proteinExistence type="predicted"/>
<dbReference type="PANTHER" id="PTHR30146:SF148">
    <property type="entry name" value="HTH-TYPE TRANSCRIPTIONAL REPRESSOR PURR-RELATED"/>
    <property type="match status" value="1"/>
</dbReference>
<dbReference type="CDD" id="cd06267">
    <property type="entry name" value="PBP1_LacI_sugar_binding-like"/>
    <property type="match status" value="1"/>
</dbReference>
<dbReference type="AlphaFoldDB" id="A0A1H5ICU4"/>
<dbReference type="Pfam" id="PF00356">
    <property type="entry name" value="LacI"/>
    <property type="match status" value="1"/>
</dbReference>
<evidence type="ECO:0000313" key="7">
    <source>
        <dbReference type="Proteomes" id="UP000182725"/>
    </source>
</evidence>